<dbReference type="InterPro" id="IPR047656">
    <property type="entry name" value="IS481-like_transpos"/>
</dbReference>
<dbReference type="OrthoDB" id="52928at2"/>
<dbReference type="InterPro" id="IPR001584">
    <property type="entry name" value="Integrase_cat-core"/>
</dbReference>
<feature type="domain" description="Integrase catalytic" evidence="2">
    <location>
        <begin position="131"/>
        <end position="302"/>
    </location>
</feature>
<evidence type="ECO:0000313" key="4">
    <source>
        <dbReference type="Proteomes" id="UP000282515"/>
    </source>
</evidence>
<comment type="caution">
    <text evidence="3">The sequence shown here is derived from an EMBL/GenBank/DDBJ whole genome shotgun (WGS) entry which is preliminary data.</text>
</comment>
<sequence length="394" mass="44336">MSRARLIITAITTQGLSQAEAARTYGVSEATVSRYMARWRSEGETAFEPRSRAPKSSPTATSPERVELVLALRKQLIEAGLDAGAETIGWHLEHHHQAVVSRATIHRILTRHGVITPEPKKRPKSSYVRFEATMPNETWQSDFTHYRLATGADVEVLTWLDDCTRYAIRVTAHRAVTAIIVRDEFRQAVRTAGIPASTLTDNGMVFTTRHASRPGKNALEAELRRLHIIQKNGRPGRPTTQGKVERFQQTMKKWLRAQPDQPGTIGELQALLEEFVDHYNHRRPHRSLPHRATPAARYEALPKALPTSSRDAETHARVRHDRVDTSGVVTLRIAGRLHHIGIGRTHARTHVVLLIADLHVRVVNATTGELLRELQIDPTRDYQPQKQQGPNPLP</sequence>
<proteinExistence type="predicted"/>
<dbReference type="Pfam" id="PF13683">
    <property type="entry name" value="rve_3"/>
    <property type="match status" value="1"/>
</dbReference>
<dbReference type="RefSeq" id="WP_121795599.1">
    <property type="nucleotide sequence ID" value="NZ_RDBF01000022.1"/>
</dbReference>
<evidence type="ECO:0000313" key="3">
    <source>
        <dbReference type="EMBL" id="RLV54519.1"/>
    </source>
</evidence>
<dbReference type="PROSITE" id="PS50994">
    <property type="entry name" value="INTEGRASE"/>
    <property type="match status" value="1"/>
</dbReference>
<keyword evidence="4" id="KW-1185">Reference proteome</keyword>
<gene>
    <name evidence="3" type="ORF">D9V41_16030</name>
</gene>
<dbReference type="SUPFAM" id="SSF53098">
    <property type="entry name" value="Ribonuclease H-like"/>
    <property type="match status" value="1"/>
</dbReference>
<dbReference type="SUPFAM" id="SSF46689">
    <property type="entry name" value="Homeodomain-like"/>
    <property type="match status" value="1"/>
</dbReference>
<dbReference type="InterPro" id="IPR009057">
    <property type="entry name" value="Homeodomain-like_sf"/>
</dbReference>
<protein>
    <submittedName>
        <fullName evidence="3">IS481 family transposase</fullName>
    </submittedName>
</protein>
<organism evidence="3 4">
    <name type="scientific">Aeromicrobium phragmitis</name>
    <dbReference type="NCBI Taxonomy" id="2478914"/>
    <lineage>
        <taxon>Bacteria</taxon>
        <taxon>Bacillati</taxon>
        <taxon>Actinomycetota</taxon>
        <taxon>Actinomycetes</taxon>
        <taxon>Propionibacteriales</taxon>
        <taxon>Nocardioidaceae</taxon>
        <taxon>Aeromicrobium</taxon>
    </lineage>
</organism>
<evidence type="ECO:0000256" key="1">
    <source>
        <dbReference type="SAM" id="MobiDB-lite"/>
    </source>
</evidence>
<dbReference type="Gene3D" id="1.10.10.60">
    <property type="entry name" value="Homeodomain-like"/>
    <property type="match status" value="1"/>
</dbReference>
<evidence type="ECO:0000259" key="2">
    <source>
        <dbReference type="PROSITE" id="PS50994"/>
    </source>
</evidence>
<dbReference type="NCBIfam" id="NF033577">
    <property type="entry name" value="transpos_IS481"/>
    <property type="match status" value="1"/>
</dbReference>
<dbReference type="PANTHER" id="PTHR35004">
    <property type="entry name" value="TRANSPOSASE RV3428C-RELATED"/>
    <property type="match status" value="1"/>
</dbReference>
<dbReference type="Proteomes" id="UP000282515">
    <property type="component" value="Unassembled WGS sequence"/>
</dbReference>
<dbReference type="EMBL" id="RDBF01000022">
    <property type="protein sequence ID" value="RLV54519.1"/>
    <property type="molecule type" value="Genomic_DNA"/>
</dbReference>
<dbReference type="GO" id="GO:0015074">
    <property type="term" value="P:DNA integration"/>
    <property type="evidence" value="ECO:0007669"/>
    <property type="project" value="InterPro"/>
</dbReference>
<dbReference type="InterPro" id="IPR036397">
    <property type="entry name" value="RNaseH_sf"/>
</dbReference>
<dbReference type="AlphaFoldDB" id="A0A3L8PIJ1"/>
<name>A0A3L8PIJ1_9ACTN</name>
<dbReference type="GO" id="GO:0003676">
    <property type="term" value="F:nucleic acid binding"/>
    <property type="evidence" value="ECO:0007669"/>
    <property type="project" value="InterPro"/>
</dbReference>
<accession>A0A3L8PIJ1</accession>
<dbReference type="InterPro" id="IPR012337">
    <property type="entry name" value="RNaseH-like_sf"/>
</dbReference>
<dbReference type="Pfam" id="PF13565">
    <property type="entry name" value="HTH_32"/>
    <property type="match status" value="1"/>
</dbReference>
<feature type="region of interest" description="Disordered" evidence="1">
    <location>
        <begin position="43"/>
        <end position="63"/>
    </location>
</feature>
<dbReference type="PANTHER" id="PTHR35004:SF6">
    <property type="entry name" value="TRANSPOSASE"/>
    <property type="match status" value="1"/>
</dbReference>
<reference evidence="3 4" key="1">
    <citation type="submission" date="2018-10" db="EMBL/GenBank/DDBJ databases">
        <title>Aeromicrobium sp. 9W16Y-2 whole genome shotgun sequence.</title>
        <authorList>
            <person name="Li F."/>
        </authorList>
    </citation>
    <scope>NUCLEOTIDE SEQUENCE [LARGE SCALE GENOMIC DNA]</scope>
    <source>
        <strain evidence="3 4">9W16Y-2</strain>
    </source>
</reference>
<dbReference type="Gene3D" id="3.30.420.10">
    <property type="entry name" value="Ribonuclease H-like superfamily/Ribonuclease H"/>
    <property type="match status" value="1"/>
</dbReference>